<feature type="compositionally biased region" description="Gly residues" evidence="1">
    <location>
        <begin position="402"/>
        <end position="416"/>
    </location>
</feature>
<dbReference type="EMBL" id="MVKX01000001">
    <property type="protein sequence ID" value="OOV85642.1"/>
    <property type="molecule type" value="Genomic_DNA"/>
</dbReference>
<feature type="region of interest" description="Disordered" evidence="1">
    <location>
        <begin position="394"/>
        <end position="443"/>
    </location>
</feature>
<organism evidence="2 3">
    <name type="scientific">Acinetobacter amyesii</name>
    <dbReference type="NCBI Taxonomy" id="2942470"/>
    <lineage>
        <taxon>Bacteria</taxon>
        <taxon>Pseudomonadati</taxon>
        <taxon>Pseudomonadota</taxon>
        <taxon>Gammaproteobacteria</taxon>
        <taxon>Moraxellales</taxon>
        <taxon>Moraxellaceae</taxon>
        <taxon>Acinetobacter</taxon>
    </lineage>
</organism>
<gene>
    <name evidence="2" type="ORF">B1202_03110</name>
</gene>
<feature type="compositionally biased region" description="Low complexity" evidence="1">
    <location>
        <begin position="417"/>
        <end position="427"/>
    </location>
</feature>
<dbReference type="RefSeq" id="WP_078189111.1">
    <property type="nucleotide sequence ID" value="NZ_JAMCOZ010000015.1"/>
</dbReference>
<dbReference type="CDD" id="cd20746">
    <property type="entry name" value="FIX_Ntox15_NUC_DUF4112_RhsA-like"/>
    <property type="match status" value="1"/>
</dbReference>
<sequence length="571" mass="61938">MANTQAPKTLTNDPKADAIVAIGTAITLGAVPFAGQAIDIYDTVEGIWGVYSKRNSTQKEKDEVTVDLILALIGWMPGPGDGIKKIFRLVNREPKKYAPVMMDLVRYVAQKSGINTNIEQLILDATDSSKLKPYLNSAKKVIEDSSLYESLPKDKQKIVGDVFKILTQVFMASVALLERRVIDWLSFAPNNVAFSNKMKKRGGHKEKVPEPKKENTSNRGSNAPKYGKPSKQLLATIASQSLDKITTGLVGDMGEHIADYYCAEKLGWGKSWKGHDLGPNGNWGKSNPSNTVAGKLSNSHKLFLLKTGKSNGQGLDAVWKVSSNAQNGGKPFAIVEAKSHLPITKKPHGYFKGKNPNKPSMASRLDVNGMEAVKRELKTLGALLLDGEKSGTADAKSYANDGGSGKPSGGGAGKPGGKPNTTGSGKPSMGNSANPPKPAGKQNKTQLIVQMSEEWISKNISKSVHRNIFSIFKEDGRKVYSRYIIYSPLYSDSSIEALKVSQIPAAIKDAINHAKVLMAGQDDNEQLHREHAAVLYNENEVKAIVNKIKAKLKAKYSKSLNVDISNLNQEK</sequence>
<keyword evidence="3" id="KW-1185">Reference proteome</keyword>
<evidence type="ECO:0000256" key="1">
    <source>
        <dbReference type="SAM" id="MobiDB-lite"/>
    </source>
</evidence>
<dbReference type="AlphaFoldDB" id="A0A1T1H723"/>
<feature type="compositionally biased region" description="Basic and acidic residues" evidence="1">
    <location>
        <begin position="205"/>
        <end position="216"/>
    </location>
</feature>
<dbReference type="Proteomes" id="UP000191160">
    <property type="component" value="Unassembled WGS sequence"/>
</dbReference>
<feature type="region of interest" description="Disordered" evidence="1">
    <location>
        <begin position="345"/>
        <end position="364"/>
    </location>
</feature>
<comment type="caution">
    <text evidence="2">The sequence shown here is derived from an EMBL/GenBank/DDBJ whole genome shotgun (WGS) entry which is preliminary data.</text>
</comment>
<protein>
    <submittedName>
        <fullName evidence="2">Uncharacterized protein</fullName>
    </submittedName>
</protein>
<evidence type="ECO:0000313" key="3">
    <source>
        <dbReference type="Proteomes" id="UP000191160"/>
    </source>
</evidence>
<feature type="region of interest" description="Disordered" evidence="1">
    <location>
        <begin position="198"/>
        <end position="229"/>
    </location>
</feature>
<dbReference type="InterPro" id="IPR049802">
    <property type="entry name" value="RhsC-like_FIX"/>
</dbReference>
<proteinExistence type="predicted"/>
<name>A0A1T1H723_9GAMM</name>
<accession>A0A1T1H723</accession>
<reference evidence="2 3" key="1">
    <citation type="submission" date="2017-02" db="EMBL/GenBank/DDBJ databases">
        <title>Acinetobacter sp. ANC 4945, whole genome shotgun sequencing project.</title>
        <authorList>
            <person name="Radolfova-Krizova L."/>
            <person name="Al Atrouni A."/>
            <person name="Nemec A."/>
        </authorList>
    </citation>
    <scope>NUCLEOTIDE SEQUENCE [LARGE SCALE GENOMIC DNA]</scope>
    <source>
        <strain evidence="2 3">ANC 4945</strain>
    </source>
</reference>
<evidence type="ECO:0000313" key="2">
    <source>
        <dbReference type="EMBL" id="OOV85642.1"/>
    </source>
</evidence>